<dbReference type="InterPro" id="IPR011990">
    <property type="entry name" value="TPR-like_helical_dom_sf"/>
</dbReference>
<accession>S3PAT4</accession>
<reference evidence="1 2" key="1">
    <citation type="submission" date="2013-06" db="EMBL/GenBank/DDBJ databases">
        <title>The Genome Sequence of Acinetobacter rudis CIP 110305.</title>
        <authorList>
            <consortium name="The Broad Institute Genome Sequencing Platform"/>
            <consortium name="The Broad Institute Genome Sequencing Center for Infectious Disease"/>
            <person name="Cerqueira G."/>
            <person name="Feldgarden M."/>
            <person name="Courvalin P."/>
            <person name="Perichon B."/>
            <person name="Grillot-Courvalin C."/>
            <person name="Clermont D."/>
            <person name="Rocha E."/>
            <person name="Yoon E.-J."/>
            <person name="Nemec A."/>
            <person name="Young S.K."/>
            <person name="Zeng Q."/>
            <person name="Gargeya S."/>
            <person name="Fitzgerald M."/>
            <person name="Abouelleil A."/>
            <person name="Alvarado L."/>
            <person name="Berlin A.M."/>
            <person name="Chapman S.B."/>
            <person name="Dewar J."/>
            <person name="Goldberg J."/>
            <person name="Griggs A."/>
            <person name="Gujja S."/>
            <person name="Hansen M."/>
            <person name="Howarth C."/>
            <person name="Imamovic A."/>
            <person name="Larimer J."/>
            <person name="McCowan C."/>
            <person name="Murphy C."/>
            <person name="Pearson M."/>
            <person name="Priest M."/>
            <person name="Roberts A."/>
            <person name="Saif S."/>
            <person name="Shea T."/>
            <person name="Sykes S."/>
            <person name="Wortman J."/>
            <person name="Nusbaum C."/>
            <person name="Birren B."/>
        </authorList>
    </citation>
    <scope>NUCLEOTIDE SEQUENCE [LARGE SCALE GENOMIC DNA]</scope>
    <source>
        <strain evidence="1 2">CIP 110305</strain>
    </source>
</reference>
<dbReference type="PATRIC" id="fig|421052.3.peg.1158"/>
<sequence>MTHKIFILFLLPLLLACSKHNEINLDVLKTCKDDSEKYILNGYLLNDLFRCKRDKDALTLIKENEKVFKIQDYSVTGGVLLMNNYIEEAIYYLNIAIDGDDPIAYERLGEIYTYNYHYKNLEKAIELLNKSLDKGNYYAASLLSYIYLFEDKYIDLSKSIYYSDYAIKHGHNLGYYYKSIALAEQGYYESAMDNLNRIDDKEYSEYKDLALSKLYAYYKNYNGYNSKRSKDILENLVDTSSNKDRFSWLADFYMLDNEFKDEKKAYELYKKGADAGDWYSERVLINWPNKS</sequence>
<keyword evidence="2" id="KW-1185">Reference proteome</keyword>
<evidence type="ECO:0000313" key="1">
    <source>
        <dbReference type="EMBL" id="EPF75956.1"/>
    </source>
</evidence>
<proteinExistence type="predicted"/>
<dbReference type="Gene3D" id="1.25.40.10">
    <property type="entry name" value="Tetratricopeptide repeat domain"/>
    <property type="match status" value="1"/>
</dbReference>
<dbReference type="RefSeq" id="WP_016655594.1">
    <property type="nucleotide sequence ID" value="NZ_KE340352.1"/>
</dbReference>
<evidence type="ECO:0000313" key="2">
    <source>
        <dbReference type="Proteomes" id="UP000014568"/>
    </source>
</evidence>
<protein>
    <submittedName>
        <fullName evidence="1">Uncharacterized protein</fullName>
    </submittedName>
</protein>
<gene>
    <name evidence="1" type="ORF">F945_01177</name>
</gene>
<dbReference type="HOGENOM" id="CLU_082647_0_0_6"/>
<dbReference type="SUPFAM" id="SSF81901">
    <property type="entry name" value="HCP-like"/>
    <property type="match status" value="1"/>
</dbReference>
<dbReference type="EMBL" id="ATGI01000010">
    <property type="protein sequence ID" value="EPF75956.1"/>
    <property type="molecule type" value="Genomic_DNA"/>
</dbReference>
<name>S3PAT4_9GAMM</name>
<organism evidence="1 2">
    <name type="scientific">Acinetobacter rudis CIP 110305</name>
    <dbReference type="NCBI Taxonomy" id="421052"/>
    <lineage>
        <taxon>Bacteria</taxon>
        <taxon>Pseudomonadati</taxon>
        <taxon>Pseudomonadota</taxon>
        <taxon>Gammaproteobacteria</taxon>
        <taxon>Moraxellales</taxon>
        <taxon>Moraxellaceae</taxon>
        <taxon>Acinetobacter</taxon>
    </lineage>
</organism>
<dbReference type="PROSITE" id="PS51257">
    <property type="entry name" value="PROKAR_LIPOPROTEIN"/>
    <property type="match status" value="1"/>
</dbReference>
<dbReference type="Proteomes" id="UP000014568">
    <property type="component" value="Unassembled WGS sequence"/>
</dbReference>
<dbReference type="AlphaFoldDB" id="S3PAT4"/>
<comment type="caution">
    <text evidence="1">The sequence shown here is derived from an EMBL/GenBank/DDBJ whole genome shotgun (WGS) entry which is preliminary data.</text>
</comment>